<dbReference type="Proteomes" id="UP000623419">
    <property type="component" value="Unassembled WGS sequence"/>
</dbReference>
<accession>A0ABQ1HC72</accession>
<evidence type="ECO:0000256" key="1">
    <source>
        <dbReference type="SAM" id="MobiDB-lite"/>
    </source>
</evidence>
<protein>
    <submittedName>
        <fullName evidence="2">Uncharacterized protein</fullName>
    </submittedName>
</protein>
<gene>
    <name evidence="2" type="ORF">GCM10011521_03840</name>
</gene>
<comment type="caution">
    <text evidence="2">The sequence shown here is derived from an EMBL/GenBank/DDBJ whole genome shotgun (WGS) entry which is preliminary data.</text>
</comment>
<evidence type="ECO:0000313" key="2">
    <source>
        <dbReference type="EMBL" id="GGA68861.1"/>
    </source>
</evidence>
<sequence length="86" mass="8839">MSTLGIRGLLAGVFVLSLGLLTGASHGATGLAATGSEWGEAPSGPGLLDRAQAKACEWSHGLSGRSDRQASAQRQRECARRHGLPD</sequence>
<name>A0ABQ1HC72_9GAMM</name>
<reference evidence="3" key="1">
    <citation type="journal article" date="2019" name="Int. J. Syst. Evol. Microbiol.">
        <title>The Global Catalogue of Microorganisms (GCM) 10K type strain sequencing project: providing services to taxonomists for standard genome sequencing and annotation.</title>
        <authorList>
            <consortium name="The Broad Institute Genomics Platform"/>
            <consortium name="The Broad Institute Genome Sequencing Center for Infectious Disease"/>
            <person name="Wu L."/>
            <person name="Ma J."/>
        </authorList>
    </citation>
    <scope>NUCLEOTIDE SEQUENCE [LARGE SCALE GENOMIC DNA]</scope>
    <source>
        <strain evidence="3">CGMCC 1.15905</strain>
    </source>
</reference>
<proteinExistence type="predicted"/>
<dbReference type="EMBL" id="BMKC01000001">
    <property type="protein sequence ID" value="GGA68861.1"/>
    <property type="molecule type" value="Genomic_DNA"/>
</dbReference>
<evidence type="ECO:0000313" key="3">
    <source>
        <dbReference type="Proteomes" id="UP000623419"/>
    </source>
</evidence>
<feature type="compositionally biased region" description="Basic and acidic residues" evidence="1">
    <location>
        <begin position="74"/>
        <end position="86"/>
    </location>
</feature>
<dbReference type="RefSeq" id="WP_188660614.1">
    <property type="nucleotide sequence ID" value="NZ_BMKC01000001.1"/>
</dbReference>
<organism evidence="2 3">
    <name type="scientific">Arenimonas soli</name>
    <dbReference type="NCBI Taxonomy" id="2269504"/>
    <lineage>
        <taxon>Bacteria</taxon>
        <taxon>Pseudomonadati</taxon>
        <taxon>Pseudomonadota</taxon>
        <taxon>Gammaproteobacteria</taxon>
        <taxon>Lysobacterales</taxon>
        <taxon>Lysobacteraceae</taxon>
        <taxon>Arenimonas</taxon>
    </lineage>
</organism>
<feature type="region of interest" description="Disordered" evidence="1">
    <location>
        <begin position="59"/>
        <end position="86"/>
    </location>
</feature>
<keyword evidence="3" id="KW-1185">Reference proteome</keyword>